<keyword evidence="7" id="KW-1185">Reference proteome</keyword>
<feature type="region of interest" description="Disordered" evidence="4">
    <location>
        <begin position="273"/>
        <end position="303"/>
    </location>
</feature>
<dbReference type="GO" id="GO:0008380">
    <property type="term" value="P:RNA splicing"/>
    <property type="evidence" value="ECO:0007669"/>
    <property type="project" value="UniProtKB-KW"/>
</dbReference>
<name>A0AAW0MHW5_9GOBI</name>
<evidence type="ECO:0000313" key="7">
    <source>
        <dbReference type="Proteomes" id="UP001460270"/>
    </source>
</evidence>
<dbReference type="AlphaFoldDB" id="A0AAW0MHW5"/>
<keyword evidence="5" id="KW-1133">Transmembrane helix</keyword>
<feature type="non-terminal residue" evidence="6">
    <location>
        <position position="1"/>
    </location>
</feature>
<gene>
    <name evidence="6" type="ORF">WMY93_033148</name>
</gene>
<evidence type="ECO:0000256" key="4">
    <source>
        <dbReference type="SAM" id="MobiDB-lite"/>
    </source>
</evidence>
<feature type="compositionally biased region" description="Basic residues" evidence="4">
    <location>
        <begin position="386"/>
        <end position="407"/>
    </location>
</feature>
<dbReference type="EMBL" id="JBBPFD010000132">
    <property type="protein sequence ID" value="KAK7880182.1"/>
    <property type="molecule type" value="Genomic_DNA"/>
</dbReference>
<reference evidence="7" key="1">
    <citation type="submission" date="2024-04" db="EMBL/GenBank/DDBJ databases">
        <title>Salinicola lusitanus LLJ914,a marine bacterium isolated from the Okinawa Trough.</title>
        <authorList>
            <person name="Li J."/>
        </authorList>
    </citation>
    <scope>NUCLEOTIDE SEQUENCE [LARGE SCALE GENOMIC DNA]</scope>
</reference>
<organism evidence="6 7">
    <name type="scientific">Mugilogobius chulae</name>
    <name type="common">yellowstripe goby</name>
    <dbReference type="NCBI Taxonomy" id="88201"/>
    <lineage>
        <taxon>Eukaryota</taxon>
        <taxon>Metazoa</taxon>
        <taxon>Chordata</taxon>
        <taxon>Craniata</taxon>
        <taxon>Vertebrata</taxon>
        <taxon>Euteleostomi</taxon>
        <taxon>Actinopterygii</taxon>
        <taxon>Neopterygii</taxon>
        <taxon>Teleostei</taxon>
        <taxon>Neoteleostei</taxon>
        <taxon>Acanthomorphata</taxon>
        <taxon>Gobiaria</taxon>
        <taxon>Gobiiformes</taxon>
        <taxon>Gobioidei</taxon>
        <taxon>Gobiidae</taxon>
        <taxon>Gobionellinae</taxon>
        <taxon>Mugilogobius</taxon>
    </lineage>
</organism>
<keyword evidence="1" id="KW-0507">mRNA processing</keyword>
<feature type="compositionally biased region" description="Basic and acidic residues" evidence="4">
    <location>
        <begin position="283"/>
        <end position="303"/>
    </location>
</feature>
<keyword evidence="5" id="KW-0812">Transmembrane</keyword>
<proteinExistence type="predicted"/>
<evidence type="ECO:0000313" key="6">
    <source>
        <dbReference type="EMBL" id="KAK7880182.1"/>
    </source>
</evidence>
<accession>A0AAW0MHW5</accession>
<dbReference type="PANTHER" id="PTHR23139">
    <property type="entry name" value="RNA-BINDING PROTEIN"/>
    <property type="match status" value="1"/>
</dbReference>
<feature type="transmembrane region" description="Helical" evidence="5">
    <location>
        <begin position="222"/>
        <end position="243"/>
    </location>
</feature>
<dbReference type="GO" id="GO:0003723">
    <property type="term" value="F:RNA binding"/>
    <property type="evidence" value="ECO:0007669"/>
    <property type="project" value="UniProtKB-KW"/>
</dbReference>
<evidence type="ECO:0000256" key="5">
    <source>
        <dbReference type="SAM" id="Phobius"/>
    </source>
</evidence>
<keyword evidence="3" id="KW-0508">mRNA splicing</keyword>
<comment type="caution">
    <text evidence="6">The sequence shown here is derived from an EMBL/GenBank/DDBJ whole genome shotgun (WGS) entry which is preliminary data.</text>
</comment>
<keyword evidence="2" id="KW-0694">RNA-binding</keyword>
<evidence type="ECO:0000256" key="2">
    <source>
        <dbReference type="ARBA" id="ARBA00022884"/>
    </source>
</evidence>
<dbReference type="Proteomes" id="UP001460270">
    <property type="component" value="Unassembled WGS sequence"/>
</dbReference>
<evidence type="ECO:0000256" key="1">
    <source>
        <dbReference type="ARBA" id="ARBA00022664"/>
    </source>
</evidence>
<feature type="region of interest" description="Disordered" evidence="4">
    <location>
        <begin position="322"/>
        <end position="407"/>
    </location>
</feature>
<feature type="compositionally biased region" description="Basic and acidic residues" evidence="4">
    <location>
        <begin position="322"/>
        <end position="385"/>
    </location>
</feature>
<sequence>RWENSSCVRTLRGIDLLQNEQLPAKIQVKCCYFESESSKPSSHSDKRTVTVKDLAPPTLTITPAVITETDRVSLHCEPPSDVHASLCYFITESGKTLDNTHCTTAVTGSELLMVHQSPPAEVLIHDLTADEPPEGIITPPLTCCGGELSSKFVHTHWASLQRLRASPTFGRACLGFSCGGVVSEHVFSLTLKIYIKSTTYNQSQSRVQVTAAPSSENLVKMLAMMMTLCGVILGCVMMLAAFLCTTHKHAEDSVDCQDTSCAGQPLAGEINCRTETQSRRLTQTRERERESRDERERREREREERRERERERRERERREREEREKEREEEREGERERKRERGEEIEREEERREKKERGGKNRKREEGRERKEERGERERKREERERKKKREQAREQRGRKRLDKAVE</sequence>
<protein>
    <submittedName>
        <fullName evidence="6">Uncharacterized protein</fullName>
    </submittedName>
</protein>
<dbReference type="GO" id="GO:0006397">
    <property type="term" value="P:mRNA processing"/>
    <property type="evidence" value="ECO:0007669"/>
    <property type="project" value="UniProtKB-KW"/>
</dbReference>
<evidence type="ECO:0000256" key="3">
    <source>
        <dbReference type="ARBA" id="ARBA00023187"/>
    </source>
</evidence>
<keyword evidence="5" id="KW-0472">Membrane</keyword>